<evidence type="ECO:0000256" key="1">
    <source>
        <dbReference type="ARBA" id="ARBA00023054"/>
    </source>
</evidence>
<organism evidence="3 4">
    <name type="scientific">Limulus polyphemus</name>
    <name type="common">Atlantic horseshoe crab</name>
    <dbReference type="NCBI Taxonomy" id="6850"/>
    <lineage>
        <taxon>Eukaryota</taxon>
        <taxon>Metazoa</taxon>
        <taxon>Ecdysozoa</taxon>
        <taxon>Arthropoda</taxon>
        <taxon>Chelicerata</taxon>
        <taxon>Merostomata</taxon>
        <taxon>Xiphosura</taxon>
        <taxon>Limulidae</taxon>
        <taxon>Limulus</taxon>
    </lineage>
</organism>
<reference evidence="4" key="1">
    <citation type="submission" date="2025-08" db="UniProtKB">
        <authorList>
            <consortium name="RefSeq"/>
        </authorList>
    </citation>
    <scope>IDENTIFICATION</scope>
    <source>
        <tissue evidence="4">Muscle</tissue>
    </source>
</reference>
<keyword evidence="3" id="KW-1185">Reference proteome</keyword>
<dbReference type="InterPro" id="IPR009533">
    <property type="entry name" value="FAM107"/>
</dbReference>
<dbReference type="Proteomes" id="UP000694941">
    <property type="component" value="Unplaced"/>
</dbReference>
<sequence>MGNLATAGSPGHSPSYDDFRSLEEKIEAWEAKGRLPRIQPIRRTRSQVIKTRTNRESHSQPLSELTTKNNHQRPDTIYPDMIPEPDYSDSEEDKDRKGHQSRSRARSTSGIHYSEEGLILPKKPANPCLESSERQNLHRELLFNQRMGKNVLNQKTELQKALAKFKDEQKKKAIEEEKQNKRTALEKKLEEQASKIKQYEDENEEKPQKKDDSEFLKVHAKVRSQMIS</sequence>
<feature type="region of interest" description="Disordered" evidence="2">
    <location>
        <begin position="29"/>
        <end position="133"/>
    </location>
</feature>
<protein>
    <submittedName>
        <fullName evidence="4">Uncharacterized protein LOC106463905 isoform X1</fullName>
    </submittedName>
</protein>
<evidence type="ECO:0000313" key="3">
    <source>
        <dbReference type="Proteomes" id="UP000694941"/>
    </source>
</evidence>
<evidence type="ECO:0000313" key="4">
    <source>
        <dbReference type="RefSeq" id="XP_022247245.1"/>
    </source>
</evidence>
<gene>
    <name evidence="4" type="primary">LOC106463905</name>
</gene>
<proteinExistence type="predicted"/>
<name>A0ABM1SUD9_LIMPO</name>
<dbReference type="Pfam" id="PF06625">
    <property type="entry name" value="DUF1151"/>
    <property type="match status" value="1"/>
</dbReference>
<dbReference type="PANTHER" id="PTHR16768:SF5">
    <property type="entry name" value="FI14214P"/>
    <property type="match status" value="1"/>
</dbReference>
<dbReference type="GeneID" id="106463905"/>
<dbReference type="PANTHER" id="PTHR16768">
    <property type="entry name" value="DOWN REGULATED IN RENAL CARCINOMA 1/TU3A"/>
    <property type="match status" value="1"/>
</dbReference>
<accession>A0ABM1SUD9</accession>
<feature type="region of interest" description="Disordered" evidence="2">
    <location>
        <begin position="169"/>
        <end position="216"/>
    </location>
</feature>
<feature type="compositionally biased region" description="Polar residues" evidence="2">
    <location>
        <begin position="59"/>
        <end position="69"/>
    </location>
</feature>
<keyword evidence="1" id="KW-0175">Coiled coil</keyword>
<dbReference type="RefSeq" id="XP_022247245.1">
    <property type="nucleotide sequence ID" value="XM_022391537.1"/>
</dbReference>
<evidence type="ECO:0000256" key="2">
    <source>
        <dbReference type="SAM" id="MobiDB-lite"/>
    </source>
</evidence>